<protein>
    <recommendedName>
        <fullName evidence="3">GTPase</fullName>
    </recommendedName>
</protein>
<reference evidence="1 2" key="1">
    <citation type="submission" date="2016-10" db="EMBL/GenBank/DDBJ databases">
        <authorList>
            <person name="de Groot N.N."/>
        </authorList>
    </citation>
    <scope>NUCLEOTIDE SEQUENCE [LARGE SCALE GENOMIC DNA]</scope>
    <source>
        <strain evidence="1 2">DSM 19886</strain>
    </source>
</reference>
<keyword evidence="2" id="KW-1185">Reference proteome</keyword>
<dbReference type="AlphaFoldDB" id="A0A1G9PMT0"/>
<gene>
    <name evidence="1" type="ORF">SAMN04488514_10475</name>
</gene>
<accession>A0A1G9PMT0</accession>
<dbReference type="STRING" id="192904.SAMN04488514_10475"/>
<organism evidence="1 2">
    <name type="scientific">Kriegella aquimaris</name>
    <dbReference type="NCBI Taxonomy" id="192904"/>
    <lineage>
        <taxon>Bacteria</taxon>
        <taxon>Pseudomonadati</taxon>
        <taxon>Bacteroidota</taxon>
        <taxon>Flavobacteriia</taxon>
        <taxon>Flavobacteriales</taxon>
        <taxon>Flavobacteriaceae</taxon>
        <taxon>Kriegella</taxon>
    </lineage>
</organism>
<evidence type="ECO:0008006" key="3">
    <source>
        <dbReference type="Google" id="ProtNLM"/>
    </source>
</evidence>
<evidence type="ECO:0000313" key="2">
    <source>
        <dbReference type="Proteomes" id="UP000199440"/>
    </source>
</evidence>
<proteinExistence type="predicted"/>
<name>A0A1G9PMT0_9FLAO</name>
<dbReference type="Proteomes" id="UP000199440">
    <property type="component" value="Unassembled WGS sequence"/>
</dbReference>
<evidence type="ECO:0000313" key="1">
    <source>
        <dbReference type="EMBL" id="SDM00172.1"/>
    </source>
</evidence>
<sequence length="138" mass="16059">MYYFAIIMKNGKPKRLIFIYNANSGLRNGVMDIAHKLISPSTYECSLCDLTHGVFREHKLWKSFREGSATEMEFLHKDEFEKLYASKFGHKFTFPVILYEEKDELQLLVSTEELNGLGKLEELIALLQNRLSKMESQS</sequence>
<dbReference type="EMBL" id="FNGV01000004">
    <property type="protein sequence ID" value="SDM00172.1"/>
    <property type="molecule type" value="Genomic_DNA"/>
</dbReference>